<dbReference type="Proteomes" id="UP001527181">
    <property type="component" value="Unassembled WGS sequence"/>
</dbReference>
<accession>A0ABT4GUP8</accession>
<sequence length="316" mass="36220">MTKHINFNSGGIGSWSALQRIIAQYGTRDVINLFTDTLIEDRDLYRFLIETTAQAYGLPRPDELLSRCEEIPDIHSESDVDLRKQLIPEIASEAMRLIPGLVWVIDGRTPWDVFFNVRYLGNSRLAQCSHKLKQEVAAKWVKSTFPLVEVGSDGIREYKAPDVVLYLGIDWTEDHRTAAPVANWSPYPVRFPMCDEPYVDKTEMLAQLDSVGIARPRLYELGFAHNNCGGFCVRAGQGHYVNLLERFPEQFAYHEQREREIQKHLGKDVTILKQTRNKKVERLSLSRLREIYEDGKRRAEIDRDDIGGCGCFVTTA</sequence>
<evidence type="ECO:0000313" key="1">
    <source>
        <dbReference type="EMBL" id="MCY9760412.1"/>
    </source>
</evidence>
<dbReference type="EMBL" id="JAMDNP010000011">
    <property type="protein sequence ID" value="MCY9760412.1"/>
    <property type="molecule type" value="Genomic_DNA"/>
</dbReference>
<comment type="caution">
    <text evidence="1">The sequence shown here is derived from an EMBL/GenBank/DDBJ whole genome shotgun (WGS) entry which is preliminary data.</text>
</comment>
<gene>
    <name evidence="1" type="ORF">M5X12_07455</name>
</gene>
<protein>
    <recommendedName>
        <fullName evidence="3">Phosphoadenosine phosphosulphate reductase domain-containing protein</fullName>
    </recommendedName>
</protein>
<name>A0ABT4GUP8_PAEAL</name>
<proteinExistence type="predicted"/>
<keyword evidence="2" id="KW-1185">Reference proteome</keyword>
<organism evidence="1 2">
    <name type="scientific">Paenibacillus alvei</name>
    <name type="common">Bacillus alvei</name>
    <dbReference type="NCBI Taxonomy" id="44250"/>
    <lineage>
        <taxon>Bacteria</taxon>
        <taxon>Bacillati</taxon>
        <taxon>Bacillota</taxon>
        <taxon>Bacilli</taxon>
        <taxon>Bacillales</taxon>
        <taxon>Paenibacillaceae</taxon>
        <taxon>Paenibacillus</taxon>
    </lineage>
</organism>
<evidence type="ECO:0000313" key="2">
    <source>
        <dbReference type="Proteomes" id="UP001527181"/>
    </source>
</evidence>
<dbReference type="RefSeq" id="WP_268599590.1">
    <property type="nucleotide sequence ID" value="NZ_JAMDNP010000011.1"/>
</dbReference>
<evidence type="ECO:0008006" key="3">
    <source>
        <dbReference type="Google" id="ProtNLM"/>
    </source>
</evidence>
<reference evidence="1 2" key="1">
    <citation type="submission" date="2022-05" db="EMBL/GenBank/DDBJ databases">
        <title>Genome Sequencing of Bee-Associated Microbes.</title>
        <authorList>
            <person name="Dunlap C."/>
        </authorList>
    </citation>
    <scope>NUCLEOTIDE SEQUENCE [LARGE SCALE GENOMIC DNA]</scope>
    <source>
        <strain evidence="1 2">NRRL B-04010</strain>
    </source>
</reference>